<dbReference type="AlphaFoldDB" id="A0A507SVK1"/>
<feature type="transmembrane region" description="Helical" evidence="1">
    <location>
        <begin position="159"/>
        <end position="177"/>
    </location>
</feature>
<evidence type="ECO:0000313" key="2">
    <source>
        <dbReference type="EMBL" id="TQC54205.1"/>
    </source>
</evidence>
<name>A0A507SVK1_9BACT</name>
<feature type="transmembrane region" description="Helical" evidence="1">
    <location>
        <begin position="121"/>
        <end position="139"/>
    </location>
</feature>
<evidence type="ECO:0000313" key="3">
    <source>
        <dbReference type="Proteomes" id="UP000320801"/>
    </source>
</evidence>
<dbReference type="EMBL" id="SMDN01000001">
    <property type="protein sequence ID" value="TQC54205.1"/>
    <property type="molecule type" value="Genomic_DNA"/>
</dbReference>
<feature type="transmembrane region" description="Helical" evidence="1">
    <location>
        <begin position="94"/>
        <end position="114"/>
    </location>
</feature>
<proteinExistence type="predicted"/>
<feature type="transmembrane region" description="Helical" evidence="1">
    <location>
        <begin position="189"/>
        <end position="209"/>
    </location>
</feature>
<keyword evidence="3" id="KW-1185">Reference proteome</keyword>
<accession>A0A507SVK1</accession>
<keyword evidence="1" id="KW-0472">Membrane</keyword>
<organism evidence="2 3">
    <name type="scientific">Mycoplasmopsis mucosicanis</name>
    <dbReference type="NCBI Taxonomy" id="458208"/>
    <lineage>
        <taxon>Bacteria</taxon>
        <taxon>Bacillati</taxon>
        <taxon>Mycoplasmatota</taxon>
        <taxon>Mycoplasmoidales</taxon>
        <taxon>Metamycoplasmataceae</taxon>
        <taxon>Mycoplasmopsis</taxon>
    </lineage>
</organism>
<feature type="transmembrane region" description="Helical" evidence="1">
    <location>
        <begin position="252"/>
        <end position="272"/>
    </location>
</feature>
<evidence type="ECO:0008006" key="4">
    <source>
        <dbReference type="Google" id="ProtNLM"/>
    </source>
</evidence>
<evidence type="ECO:0000256" key="1">
    <source>
        <dbReference type="SAM" id="Phobius"/>
    </source>
</evidence>
<feature type="transmembrane region" description="Helical" evidence="1">
    <location>
        <begin position="62"/>
        <end position="82"/>
    </location>
</feature>
<dbReference type="RefSeq" id="WP_141483617.1">
    <property type="nucleotide sequence ID" value="NZ_SMDN01000001.1"/>
</dbReference>
<sequence length="316" mass="37109">MPSFFDWHYANKQFRFEGVSFTIFYLIFSLSIICGFLLWFFKRPINRWFNSKERHLGFLSKRALFATIGSLIIVFMATKSTFVLFNNYPFPWEVLPFHLCRLMLLFLGLCLVFNRLELVKYFGAVALIGAFIALVNPSFEFEKIPKGDKPAVGLDSVFYYDYILIHNFLFLGIMSAFVIHKMNFKAKHLIIQISFFSCLALFMFGINWLTSLLTKDVKNPHVWQTNYLYLGKDEVNAQKNIFGPASHWPYNLISWSVVGIIACILATCFWLAQDSIFIDKINNKWVFKYQKTSNFKNFMSSFKEIRIRRNVCIQNN</sequence>
<reference evidence="2 3" key="1">
    <citation type="submission" date="2019-03" db="EMBL/GenBank/DDBJ databases">
        <title>Characterization of a novel Mycoplasma cynos real-time PCR assay.</title>
        <authorList>
            <person name="Tallmadge R.L."/>
            <person name="Mitchell P.K."/>
            <person name="Goodman L."/>
        </authorList>
    </citation>
    <scope>NUCLEOTIDE SEQUENCE [LARGE SCALE GENOMIC DNA]</scope>
    <source>
        <strain evidence="2 3">1642</strain>
    </source>
</reference>
<comment type="caution">
    <text evidence="2">The sequence shown here is derived from an EMBL/GenBank/DDBJ whole genome shotgun (WGS) entry which is preliminary data.</text>
</comment>
<dbReference type="Pfam" id="PF14808">
    <property type="entry name" value="TMEM164"/>
    <property type="match status" value="1"/>
</dbReference>
<dbReference type="Proteomes" id="UP000320801">
    <property type="component" value="Unassembled WGS sequence"/>
</dbReference>
<gene>
    <name evidence="2" type="ORF">E1I18_00300</name>
</gene>
<keyword evidence="1" id="KW-0812">Transmembrane</keyword>
<keyword evidence="1" id="KW-1133">Transmembrane helix</keyword>
<feature type="transmembrane region" description="Helical" evidence="1">
    <location>
        <begin position="20"/>
        <end position="41"/>
    </location>
</feature>
<dbReference type="OrthoDB" id="401241at2"/>
<protein>
    <recommendedName>
        <fullName evidence="4">Integral membrane protein (Intg_mem_TP0381)</fullName>
    </recommendedName>
</protein>